<proteinExistence type="predicted"/>
<keyword evidence="1" id="KW-0472">Membrane</keyword>
<name>A0A1H3NLV1_9GAMM</name>
<dbReference type="Pfam" id="PF11582">
    <property type="entry name" value="DUF3240"/>
    <property type="match status" value="1"/>
</dbReference>
<dbReference type="RefSeq" id="WP_092692960.1">
    <property type="nucleotide sequence ID" value="NZ_FNPK01000050.1"/>
</dbReference>
<evidence type="ECO:0000313" key="2">
    <source>
        <dbReference type="EMBL" id="SDY89405.1"/>
    </source>
</evidence>
<dbReference type="STRING" id="595670.SAMN05421643_1504"/>
<evidence type="ECO:0000313" key="3">
    <source>
        <dbReference type="Proteomes" id="UP000199035"/>
    </source>
</evidence>
<dbReference type="EMBL" id="FNPK01000050">
    <property type="protein sequence ID" value="SDY89405.1"/>
    <property type="molecule type" value="Genomic_DNA"/>
</dbReference>
<protein>
    <recommendedName>
        <fullName evidence="4">DUF3240 domain-containing protein</fullName>
    </recommendedName>
</protein>
<dbReference type="Proteomes" id="UP000199035">
    <property type="component" value="Unassembled WGS sequence"/>
</dbReference>
<feature type="transmembrane region" description="Helical" evidence="1">
    <location>
        <begin position="62"/>
        <end position="79"/>
    </location>
</feature>
<dbReference type="Gene3D" id="3.30.70.120">
    <property type="match status" value="1"/>
</dbReference>
<dbReference type="InterPro" id="IPR021634">
    <property type="entry name" value="DUF3240"/>
</dbReference>
<accession>A0A1H3NLV1</accession>
<reference evidence="3" key="1">
    <citation type="submission" date="2016-10" db="EMBL/GenBank/DDBJ databases">
        <authorList>
            <person name="Varghese N."/>
            <person name="Submissions S."/>
        </authorList>
    </citation>
    <scope>NUCLEOTIDE SEQUENCE [LARGE SCALE GENOMIC DNA]</scope>
    <source>
        <strain evidence="3">ANC 5109</strain>
    </source>
</reference>
<dbReference type="AlphaFoldDB" id="A0A1H3NLV1"/>
<organism evidence="2 3">
    <name type="scientific">Acinetobacter kyonggiensis</name>
    <dbReference type="NCBI Taxonomy" id="595670"/>
    <lineage>
        <taxon>Bacteria</taxon>
        <taxon>Pseudomonadati</taxon>
        <taxon>Pseudomonadota</taxon>
        <taxon>Gammaproteobacteria</taxon>
        <taxon>Moraxellales</taxon>
        <taxon>Moraxellaceae</taxon>
        <taxon>Acinetobacter</taxon>
    </lineage>
</organism>
<dbReference type="InterPro" id="IPR015867">
    <property type="entry name" value="N-reg_PII/ATP_PRibTrfase_C"/>
</dbReference>
<gene>
    <name evidence="2" type="ORF">SAMN05421643_1504</name>
</gene>
<sequence>MSEMCQLSINISSDIAEELMSHLWLIPEIVTGCTCIPAQGFGSHQHYRNIQEKIRGATERNLILLILPLATVPLILAHIQKKFKSSDCFYWVLPTIASGYAGQGKVNE</sequence>
<evidence type="ECO:0000256" key="1">
    <source>
        <dbReference type="SAM" id="Phobius"/>
    </source>
</evidence>
<keyword evidence="3" id="KW-1185">Reference proteome</keyword>
<keyword evidence="1" id="KW-1133">Transmembrane helix</keyword>
<evidence type="ECO:0008006" key="4">
    <source>
        <dbReference type="Google" id="ProtNLM"/>
    </source>
</evidence>
<keyword evidence="1" id="KW-0812">Transmembrane</keyword>